<dbReference type="Pfam" id="PF07336">
    <property type="entry name" value="ABATE"/>
    <property type="match status" value="1"/>
</dbReference>
<dbReference type="InterPro" id="IPR021005">
    <property type="entry name" value="Znf_CGNR"/>
</dbReference>
<dbReference type="SUPFAM" id="SSF160904">
    <property type="entry name" value="Jann2411-like"/>
    <property type="match status" value="1"/>
</dbReference>
<keyword evidence="3" id="KW-1185">Reference proteome</keyword>
<dbReference type="RefSeq" id="WP_106177530.1">
    <property type="nucleotide sequence ID" value="NZ_PVNH01000002.1"/>
</dbReference>
<dbReference type="Pfam" id="PF11706">
    <property type="entry name" value="zf-CGNR"/>
    <property type="match status" value="1"/>
</dbReference>
<dbReference type="OrthoDB" id="3211108at2"/>
<evidence type="ECO:0000313" key="2">
    <source>
        <dbReference type="EMBL" id="PRX50446.1"/>
    </source>
</evidence>
<dbReference type="InterPro" id="IPR023286">
    <property type="entry name" value="ABATE_dom_sf"/>
</dbReference>
<name>A0A2T0M1G4_9PSEU</name>
<feature type="domain" description="Zinc finger CGNR" evidence="1">
    <location>
        <begin position="132"/>
        <end position="174"/>
    </location>
</feature>
<organism evidence="2 3">
    <name type="scientific">Prauserella shujinwangii</name>
    <dbReference type="NCBI Taxonomy" id="1453103"/>
    <lineage>
        <taxon>Bacteria</taxon>
        <taxon>Bacillati</taxon>
        <taxon>Actinomycetota</taxon>
        <taxon>Actinomycetes</taxon>
        <taxon>Pseudonocardiales</taxon>
        <taxon>Pseudonocardiaceae</taxon>
        <taxon>Prauserella</taxon>
    </lineage>
</organism>
<gene>
    <name evidence="2" type="ORF">B0I33_102567</name>
</gene>
<dbReference type="InterPro" id="IPR010852">
    <property type="entry name" value="ABATE"/>
</dbReference>
<dbReference type="Gene3D" id="1.10.3300.10">
    <property type="entry name" value="Jann2411-like domain"/>
    <property type="match status" value="1"/>
</dbReference>
<reference evidence="2 3" key="1">
    <citation type="submission" date="2018-03" db="EMBL/GenBank/DDBJ databases">
        <title>Genomic Encyclopedia of Type Strains, Phase III (KMG-III): the genomes of soil and plant-associated and newly described type strains.</title>
        <authorList>
            <person name="Whitman W."/>
        </authorList>
    </citation>
    <scope>NUCLEOTIDE SEQUENCE [LARGE SCALE GENOMIC DNA]</scope>
    <source>
        <strain evidence="2 3">CGMCC 4.7125</strain>
    </source>
</reference>
<evidence type="ECO:0000259" key="1">
    <source>
        <dbReference type="Pfam" id="PF11706"/>
    </source>
</evidence>
<dbReference type="EMBL" id="PVNH01000002">
    <property type="protein sequence ID" value="PRX50446.1"/>
    <property type="molecule type" value="Genomic_DNA"/>
</dbReference>
<evidence type="ECO:0000313" key="3">
    <source>
        <dbReference type="Proteomes" id="UP000238362"/>
    </source>
</evidence>
<dbReference type="AlphaFoldDB" id="A0A2T0M1G4"/>
<dbReference type="Proteomes" id="UP000238362">
    <property type="component" value="Unassembled WGS sequence"/>
</dbReference>
<dbReference type="PANTHER" id="PTHR35525:SF3">
    <property type="entry name" value="BLL6575 PROTEIN"/>
    <property type="match status" value="1"/>
</dbReference>
<accession>A0A2T0M1G4</accession>
<protein>
    <submittedName>
        <fullName evidence="2">Putative RNA-binding Zn ribbon-like protein</fullName>
    </submittedName>
</protein>
<proteinExistence type="predicted"/>
<comment type="caution">
    <text evidence="2">The sequence shown here is derived from an EMBL/GenBank/DDBJ whole genome shotgun (WGS) entry which is preliminary data.</text>
</comment>
<sequence>MTESDWVFDAGRLCVDFVNTCRDRHRGGRELLTSPAALAEWARLAGHSGPGEPDPDRAIRLREAIDRVTRAVTAGTAPDAADVELLNTEAAAAPPPRLEVGRHGRPRRVLATPLLAALAVDAIELVTAEPEIRICAADDCGLRFVDASPKRSRQWCSMARCGNRAKARAHYARRKGKPHGAR</sequence>
<dbReference type="PANTHER" id="PTHR35525">
    <property type="entry name" value="BLL6575 PROTEIN"/>
    <property type="match status" value="1"/>
</dbReference>